<organism evidence="4 5">
    <name type="scientific">Williamsia serinedens</name>
    <dbReference type="NCBI Taxonomy" id="391736"/>
    <lineage>
        <taxon>Bacteria</taxon>
        <taxon>Bacillati</taxon>
        <taxon>Actinomycetota</taxon>
        <taxon>Actinomycetes</taxon>
        <taxon>Mycobacteriales</taxon>
        <taxon>Nocardiaceae</taxon>
        <taxon>Williamsia</taxon>
    </lineage>
</organism>
<evidence type="ECO:0000313" key="5">
    <source>
        <dbReference type="Proteomes" id="UP001205740"/>
    </source>
</evidence>
<comment type="caution">
    <text evidence="4">The sequence shown here is derived from an EMBL/GenBank/DDBJ whole genome shotgun (WGS) entry which is preliminary data.</text>
</comment>
<feature type="domain" description="NAD-dependent epimerase/dehydratase" evidence="2">
    <location>
        <begin position="152"/>
        <end position="360"/>
    </location>
</feature>
<evidence type="ECO:0000313" key="4">
    <source>
        <dbReference type="EMBL" id="MCP2159469.1"/>
    </source>
</evidence>
<dbReference type="RefSeq" id="WP_253653037.1">
    <property type="nucleotide sequence ID" value="NZ_BAAAOE010000004.1"/>
</dbReference>
<evidence type="ECO:0000259" key="3">
    <source>
        <dbReference type="Pfam" id="PF08338"/>
    </source>
</evidence>
<dbReference type="SUPFAM" id="SSF51735">
    <property type="entry name" value="NAD(P)-binding Rossmann-fold domains"/>
    <property type="match status" value="1"/>
</dbReference>
<dbReference type="Pfam" id="PF01370">
    <property type="entry name" value="Epimerase"/>
    <property type="match status" value="1"/>
</dbReference>
<name>A0ABT1GWU9_9NOCA</name>
<dbReference type="InterPro" id="IPR036291">
    <property type="entry name" value="NAD(P)-bd_dom_sf"/>
</dbReference>
<dbReference type="Gene3D" id="3.30.530.20">
    <property type="match status" value="1"/>
</dbReference>
<proteinExistence type="inferred from homology"/>
<evidence type="ECO:0000256" key="1">
    <source>
        <dbReference type="ARBA" id="ARBA00009353"/>
    </source>
</evidence>
<dbReference type="InterPro" id="IPR010099">
    <property type="entry name" value="SDR39U1"/>
</dbReference>
<dbReference type="PANTHER" id="PTHR11092">
    <property type="entry name" value="SUGAR NUCLEOTIDE EPIMERASE RELATED"/>
    <property type="match status" value="1"/>
</dbReference>
<sequence>MSIHRTTVVPGAIDDVFAWHERPGAFRRLSPPGSPIGLRSEATSIRDGQAVLALPGGLSWVASHEPSGYRPPFQFVDRLSNFPLRVLTPWKHTHGFEAVDDTHTRIIDHVETRVPGFALAPMFDYRHRQLADDLATQAWARDLSPDPLVIGITGASGTIGQALSALVTTGGHRVVSLVRREPRGPDERRWDPDAPDSDLLDGLDVVVHLAGASIAGRFTDSHVAAVRDSRVGPTRLLAEVAADAHAAGRGPSVFVAGSAIGYYGDIRGDEELTEDSEPGTGVVADIVRDWEAAAAPAREAGLRVPVIRTGVVQAAAGGMLALLRPLFTAGLGGRIGGGRQWLSWIGIDDVCDVFYRAALDDRVDGPVNAVAPDPVRNAEFTRTLGHVLHRPTVLPVPAIAPELVLTRTGARSLALADQRVVPTRLTALGHTFRMPDLEQVLRHQLGH</sequence>
<dbReference type="InterPro" id="IPR023393">
    <property type="entry name" value="START-like_dom_sf"/>
</dbReference>
<protein>
    <recommendedName>
        <fullName evidence="6">TIGR01777 family protein</fullName>
    </recommendedName>
</protein>
<dbReference type="PANTHER" id="PTHR11092:SF0">
    <property type="entry name" value="EPIMERASE FAMILY PROTEIN SDR39U1"/>
    <property type="match status" value="1"/>
</dbReference>
<dbReference type="NCBIfam" id="TIGR01777">
    <property type="entry name" value="yfcH"/>
    <property type="match status" value="1"/>
</dbReference>
<gene>
    <name evidence="4" type="ORF">LX12_000633</name>
</gene>
<feature type="domain" description="DUF1731" evidence="3">
    <location>
        <begin position="396"/>
        <end position="443"/>
    </location>
</feature>
<dbReference type="InterPro" id="IPR013549">
    <property type="entry name" value="DUF1731"/>
</dbReference>
<evidence type="ECO:0008006" key="6">
    <source>
        <dbReference type="Google" id="ProtNLM"/>
    </source>
</evidence>
<dbReference type="SUPFAM" id="SSF55961">
    <property type="entry name" value="Bet v1-like"/>
    <property type="match status" value="1"/>
</dbReference>
<dbReference type="EMBL" id="JAMTCG010000001">
    <property type="protein sequence ID" value="MCP2159469.1"/>
    <property type="molecule type" value="Genomic_DNA"/>
</dbReference>
<dbReference type="Pfam" id="PF08338">
    <property type="entry name" value="DUF1731"/>
    <property type="match status" value="1"/>
</dbReference>
<keyword evidence="5" id="KW-1185">Reference proteome</keyword>
<reference evidence="4 5" key="1">
    <citation type="submission" date="2022-06" db="EMBL/GenBank/DDBJ databases">
        <title>Genomic Encyclopedia of Archaeal and Bacterial Type Strains, Phase II (KMG-II): from individual species to whole genera.</title>
        <authorList>
            <person name="Goeker M."/>
        </authorList>
    </citation>
    <scope>NUCLEOTIDE SEQUENCE [LARGE SCALE GENOMIC DNA]</scope>
    <source>
        <strain evidence="4 5">DSM 45037</strain>
    </source>
</reference>
<comment type="similarity">
    <text evidence="1">Belongs to the NAD(P)-dependent epimerase/dehydratase family. SDR39U1 subfamily.</text>
</comment>
<dbReference type="Proteomes" id="UP001205740">
    <property type="component" value="Unassembled WGS sequence"/>
</dbReference>
<dbReference type="Gene3D" id="3.40.50.720">
    <property type="entry name" value="NAD(P)-binding Rossmann-like Domain"/>
    <property type="match status" value="1"/>
</dbReference>
<evidence type="ECO:0000259" key="2">
    <source>
        <dbReference type="Pfam" id="PF01370"/>
    </source>
</evidence>
<accession>A0ABT1GWU9</accession>
<dbReference type="InterPro" id="IPR001509">
    <property type="entry name" value="Epimerase_deHydtase"/>
</dbReference>